<dbReference type="FunFam" id="3.20.20.70:FF:000096">
    <property type="entry name" value="Thiamine-phosphate synthase"/>
    <property type="match status" value="1"/>
</dbReference>
<evidence type="ECO:0000256" key="10">
    <source>
        <dbReference type="RuleBase" id="RU003826"/>
    </source>
</evidence>
<proteinExistence type="inferred from homology"/>
<dbReference type="EC" id="2.5.1.3" evidence="9"/>
<evidence type="ECO:0000256" key="9">
    <source>
        <dbReference type="HAMAP-Rule" id="MF_00097"/>
    </source>
</evidence>
<dbReference type="HAMAP" id="MF_00097">
    <property type="entry name" value="TMP_synthase"/>
    <property type="match status" value="1"/>
</dbReference>
<dbReference type="EMBL" id="QWVS01000002">
    <property type="protein sequence ID" value="RID89092.1"/>
    <property type="molecule type" value="Genomic_DNA"/>
</dbReference>
<comment type="pathway">
    <text evidence="1 9 11">Cofactor biosynthesis; thiamine diphosphate biosynthesis; thiamine phosphate from 4-amino-2-methyl-5-diphosphomethylpyrimidine and 4-methyl-5-(2-phosphoethyl)-thiazole: step 1/1.</text>
</comment>
<dbReference type="InterPro" id="IPR013785">
    <property type="entry name" value="Aldolase_TIM"/>
</dbReference>
<dbReference type="GO" id="GO:0009229">
    <property type="term" value="P:thiamine diphosphate biosynthetic process"/>
    <property type="evidence" value="ECO:0007669"/>
    <property type="project" value="UniProtKB-UniRule"/>
</dbReference>
<feature type="binding site" evidence="9">
    <location>
        <position position="140"/>
    </location>
    <ligand>
        <name>4-amino-2-methyl-5-(diphosphooxymethyl)pyrimidine</name>
        <dbReference type="ChEBI" id="CHEBI:57841"/>
    </ligand>
</feature>
<protein>
    <recommendedName>
        <fullName evidence="9">Thiamine-phosphate synthase</fullName>
        <shortName evidence="9">TP synthase</shortName>
        <shortName evidence="9">TPS</shortName>
        <ecNumber evidence="9">2.5.1.3</ecNumber>
    </recommendedName>
    <alternativeName>
        <fullName evidence="9">Thiamine-phosphate pyrophosphorylase</fullName>
        <shortName evidence="9">TMP pyrophosphorylase</shortName>
        <shortName evidence="9">TMP-PPase</shortName>
    </alternativeName>
</protein>
<dbReference type="InterPro" id="IPR034291">
    <property type="entry name" value="TMP_synthase"/>
</dbReference>
<keyword evidence="2 9" id="KW-0808">Transferase</keyword>
<feature type="binding site" evidence="9">
    <location>
        <position position="167"/>
    </location>
    <ligand>
        <name>2-[(2R,5Z)-2-carboxy-4-methylthiazol-5(2H)-ylidene]ethyl phosphate</name>
        <dbReference type="ChEBI" id="CHEBI:62899"/>
    </ligand>
</feature>
<evidence type="ECO:0000256" key="5">
    <source>
        <dbReference type="ARBA" id="ARBA00022977"/>
    </source>
</evidence>
<evidence type="ECO:0000256" key="6">
    <source>
        <dbReference type="ARBA" id="ARBA00047334"/>
    </source>
</evidence>
<comment type="similarity">
    <text evidence="9 10">Belongs to the thiamine-phosphate synthase family.</text>
</comment>
<evidence type="ECO:0000256" key="11">
    <source>
        <dbReference type="RuleBase" id="RU004253"/>
    </source>
</evidence>
<dbReference type="GO" id="GO:0004789">
    <property type="term" value="F:thiamine-phosphate diphosphorylase activity"/>
    <property type="evidence" value="ECO:0007669"/>
    <property type="project" value="UniProtKB-UniRule"/>
</dbReference>
<sequence>MKVDKQSMLLYAVTDRAWLGEQSLAKQVEQAIQGGATFIQLREKNLPYEDFLKEAQQIKRITDTYNVPFVINDNVEVAIACAADGIHIGQDDMDLSTARNMIGDDKILGVSVQTVEQARLAEKGGADYVGVGAVFTTSTKLDATALPLRTLEAICQSVSIPVVAIGGINEKNILQLSGSGIDGVAVVSAIFAKQDIKKASQELLALSKQIVNHENN</sequence>
<evidence type="ECO:0000313" key="13">
    <source>
        <dbReference type="EMBL" id="RID89092.1"/>
    </source>
</evidence>
<accession>A0A398BG69</accession>
<dbReference type="UniPathway" id="UPA00060">
    <property type="reaction ID" value="UER00141"/>
</dbReference>
<feature type="binding site" evidence="9">
    <location>
        <position position="73"/>
    </location>
    <ligand>
        <name>Mg(2+)</name>
        <dbReference type="ChEBI" id="CHEBI:18420"/>
    </ligand>
</feature>
<evidence type="ECO:0000256" key="4">
    <source>
        <dbReference type="ARBA" id="ARBA00022842"/>
    </source>
</evidence>
<dbReference type="InterPro" id="IPR022998">
    <property type="entry name" value="ThiamineP_synth_TenI"/>
</dbReference>
<feature type="binding site" evidence="9">
    <location>
        <position position="92"/>
    </location>
    <ligand>
        <name>Mg(2+)</name>
        <dbReference type="ChEBI" id="CHEBI:18420"/>
    </ligand>
</feature>
<evidence type="ECO:0000313" key="14">
    <source>
        <dbReference type="Proteomes" id="UP000266016"/>
    </source>
</evidence>
<evidence type="ECO:0000256" key="3">
    <source>
        <dbReference type="ARBA" id="ARBA00022723"/>
    </source>
</evidence>
<comment type="catalytic activity">
    <reaction evidence="7 9 10">
        <text>2-(2-carboxy-4-methylthiazol-5-yl)ethyl phosphate + 4-amino-2-methyl-5-(diphosphooxymethyl)pyrimidine + 2 H(+) = thiamine phosphate + CO2 + diphosphate</text>
        <dbReference type="Rhea" id="RHEA:47848"/>
        <dbReference type="ChEBI" id="CHEBI:15378"/>
        <dbReference type="ChEBI" id="CHEBI:16526"/>
        <dbReference type="ChEBI" id="CHEBI:33019"/>
        <dbReference type="ChEBI" id="CHEBI:37575"/>
        <dbReference type="ChEBI" id="CHEBI:57841"/>
        <dbReference type="ChEBI" id="CHEBI:62890"/>
        <dbReference type="EC" id="2.5.1.3"/>
    </reaction>
</comment>
<reference evidence="13 14" key="1">
    <citation type="submission" date="2018-08" db="EMBL/GenBank/DDBJ databases">
        <title>Bacillus jemisoniae sp. nov., Bacillus chryseoplanitiae sp. nov., Bacillus resnikiae sp. nov., and Bacillus frankliniae sp. nov., isolated from Viking spacecraft and associated surfaces.</title>
        <authorList>
            <person name="Seuylemezian A."/>
            <person name="Vaishampayan P."/>
        </authorList>
    </citation>
    <scope>NUCLEOTIDE SEQUENCE [LARGE SCALE GENOMIC DNA]</scope>
    <source>
        <strain evidence="13 14">MA001</strain>
    </source>
</reference>
<dbReference type="PANTHER" id="PTHR20857:SF23">
    <property type="entry name" value="THIAMINE BIOSYNTHETIC BIFUNCTIONAL ENZYME"/>
    <property type="match status" value="1"/>
</dbReference>
<evidence type="ECO:0000256" key="2">
    <source>
        <dbReference type="ARBA" id="ARBA00022679"/>
    </source>
</evidence>
<keyword evidence="4 9" id="KW-0460">Magnesium</keyword>
<evidence type="ECO:0000256" key="1">
    <source>
        <dbReference type="ARBA" id="ARBA00005165"/>
    </source>
</evidence>
<keyword evidence="5 9" id="KW-0784">Thiamine biosynthesis</keyword>
<feature type="binding site" evidence="9">
    <location>
        <begin position="40"/>
        <end position="44"/>
    </location>
    <ligand>
        <name>4-amino-2-methyl-5-(diphosphooxymethyl)pyrimidine</name>
        <dbReference type="ChEBI" id="CHEBI:57841"/>
    </ligand>
</feature>
<dbReference type="SUPFAM" id="SSF51391">
    <property type="entry name" value="Thiamin phosphate synthase"/>
    <property type="match status" value="1"/>
</dbReference>
<gene>
    <name evidence="9 13" type="primary">thiE</name>
    <name evidence="13" type="ORF">D1953_00535</name>
</gene>
<feature type="binding site" evidence="9">
    <location>
        <begin position="137"/>
        <end position="139"/>
    </location>
    <ligand>
        <name>2-[(2R,5Z)-2-carboxy-4-methylthiazol-5(2H)-ylidene]ethyl phosphate</name>
        <dbReference type="ChEBI" id="CHEBI:62899"/>
    </ligand>
</feature>
<dbReference type="Gene3D" id="3.20.20.70">
    <property type="entry name" value="Aldolase class I"/>
    <property type="match status" value="1"/>
</dbReference>
<dbReference type="Proteomes" id="UP000266016">
    <property type="component" value="Unassembled WGS sequence"/>
</dbReference>
<feature type="binding site" evidence="9">
    <location>
        <begin position="187"/>
        <end position="188"/>
    </location>
    <ligand>
        <name>2-[(2R,5Z)-2-carboxy-4-methylthiazol-5(2H)-ylidene]ethyl phosphate</name>
        <dbReference type="ChEBI" id="CHEBI:62899"/>
    </ligand>
</feature>
<comment type="catalytic activity">
    <reaction evidence="8 9 10">
        <text>2-[(2R,5Z)-2-carboxy-4-methylthiazol-5(2H)-ylidene]ethyl phosphate + 4-amino-2-methyl-5-(diphosphooxymethyl)pyrimidine + 2 H(+) = thiamine phosphate + CO2 + diphosphate</text>
        <dbReference type="Rhea" id="RHEA:47844"/>
        <dbReference type="ChEBI" id="CHEBI:15378"/>
        <dbReference type="ChEBI" id="CHEBI:16526"/>
        <dbReference type="ChEBI" id="CHEBI:33019"/>
        <dbReference type="ChEBI" id="CHEBI:37575"/>
        <dbReference type="ChEBI" id="CHEBI:57841"/>
        <dbReference type="ChEBI" id="CHEBI:62899"/>
        <dbReference type="EC" id="2.5.1.3"/>
    </reaction>
</comment>
<feature type="binding site" evidence="9">
    <location>
        <position position="111"/>
    </location>
    <ligand>
        <name>4-amino-2-methyl-5-(diphosphooxymethyl)pyrimidine</name>
        <dbReference type="ChEBI" id="CHEBI:57841"/>
    </ligand>
</feature>
<evidence type="ECO:0000256" key="8">
    <source>
        <dbReference type="ARBA" id="ARBA00047883"/>
    </source>
</evidence>
<name>A0A398BG69_9BACI</name>
<dbReference type="NCBIfam" id="TIGR00693">
    <property type="entry name" value="thiE"/>
    <property type="match status" value="1"/>
</dbReference>
<dbReference type="Pfam" id="PF02581">
    <property type="entry name" value="TMP-TENI"/>
    <property type="match status" value="1"/>
</dbReference>
<dbReference type="CDD" id="cd00564">
    <property type="entry name" value="TMP_TenI"/>
    <property type="match status" value="1"/>
</dbReference>
<keyword evidence="3 9" id="KW-0479">Metal-binding</keyword>
<dbReference type="GO" id="GO:0009228">
    <property type="term" value="P:thiamine biosynthetic process"/>
    <property type="evidence" value="ECO:0007669"/>
    <property type="project" value="UniProtKB-KW"/>
</dbReference>
<evidence type="ECO:0000259" key="12">
    <source>
        <dbReference type="Pfam" id="PF02581"/>
    </source>
</evidence>
<evidence type="ECO:0000256" key="7">
    <source>
        <dbReference type="ARBA" id="ARBA00047851"/>
    </source>
</evidence>
<comment type="function">
    <text evidence="9">Condenses 4-methyl-5-(beta-hydroxyethyl)thiazole monophosphate (THZ-P) and 2-methyl-4-amino-5-hydroxymethyl pyrimidine pyrophosphate (HMP-PP) to form thiamine monophosphate (TMP).</text>
</comment>
<comment type="catalytic activity">
    <reaction evidence="6 9 10">
        <text>4-methyl-5-(2-phosphooxyethyl)-thiazole + 4-amino-2-methyl-5-(diphosphooxymethyl)pyrimidine + H(+) = thiamine phosphate + diphosphate</text>
        <dbReference type="Rhea" id="RHEA:22328"/>
        <dbReference type="ChEBI" id="CHEBI:15378"/>
        <dbReference type="ChEBI" id="CHEBI:33019"/>
        <dbReference type="ChEBI" id="CHEBI:37575"/>
        <dbReference type="ChEBI" id="CHEBI:57841"/>
        <dbReference type="ChEBI" id="CHEBI:58296"/>
        <dbReference type="EC" id="2.5.1.3"/>
    </reaction>
</comment>
<feature type="domain" description="Thiamine phosphate synthase/TenI" evidence="12">
    <location>
        <begin position="10"/>
        <end position="190"/>
    </location>
</feature>
<organism evidence="13 14">
    <name type="scientific">Peribacillus asahii</name>
    <dbReference type="NCBI Taxonomy" id="228899"/>
    <lineage>
        <taxon>Bacteria</taxon>
        <taxon>Bacillati</taxon>
        <taxon>Bacillota</taxon>
        <taxon>Bacilli</taxon>
        <taxon>Bacillales</taxon>
        <taxon>Bacillaceae</taxon>
        <taxon>Peribacillus</taxon>
    </lineage>
</organism>
<dbReference type="GO" id="GO:0000287">
    <property type="term" value="F:magnesium ion binding"/>
    <property type="evidence" value="ECO:0007669"/>
    <property type="project" value="UniProtKB-UniRule"/>
</dbReference>
<keyword evidence="14" id="KW-1185">Reference proteome</keyword>
<dbReference type="RefSeq" id="WP_119115202.1">
    <property type="nucleotide sequence ID" value="NZ_QWVS01000002.1"/>
</dbReference>
<dbReference type="AlphaFoldDB" id="A0A398BG69"/>
<comment type="caution">
    <text evidence="13">The sequence shown here is derived from an EMBL/GenBank/DDBJ whole genome shotgun (WGS) entry which is preliminary data.</text>
</comment>
<dbReference type="GO" id="GO:0005737">
    <property type="term" value="C:cytoplasm"/>
    <property type="evidence" value="ECO:0007669"/>
    <property type="project" value="TreeGrafter"/>
</dbReference>
<feature type="binding site" evidence="9">
    <location>
        <position position="72"/>
    </location>
    <ligand>
        <name>4-amino-2-methyl-5-(diphosphooxymethyl)pyrimidine</name>
        <dbReference type="ChEBI" id="CHEBI:57841"/>
    </ligand>
</feature>
<comment type="cofactor">
    <cofactor evidence="9">
        <name>Mg(2+)</name>
        <dbReference type="ChEBI" id="CHEBI:18420"/>
    </cofactor>
    <text evidence="9">Binds 1 Mg(2+) ion per subunit.</text>
</comment>
<dbReference type="InterPro" id="IPR036206">
    <property type="entry name" value="ThiamineP_synth_sf"/>
</dbReference>
<dbReference type="PANTHER" id="PTHR20857">
    <property type="entry name" value="THIAMINE-PHOSPHATE PYROPHOSPHORYLASE"/>
    <property type="match status" value="1"/>
</dbReference>